<dbReference type="AlphaFoldDB" id="A0AAN7ZN50"/>
<dbReference type="Proteomes" id="UP001329430">
    <property type="component" value="Chromosome 2"/>
</dbReference>
<protein>
    <submittedName>
        <fullName evidence="1">Uncharacterized protein</fullName>
    </submittedName>
</protein>
<name>A0AAN7ZN50_9COLE</name>
<gene>
    <name evidence="1" type="ORF">RI129_003529</name>
</gene>
<proteinExistence type="predicted"/>
<organism evidence="1 2">
    <name type="scientific">Pyrocoelia pectoralis</name>
    <dbReference type="NCBI Taxonomy" id="417401"/>
    <lineage>
        <taxon>Eukaryota</taxon>
        <taxon>Metazoa</taxon>
        <taxon>Ecdysozoa</taxon>
        <taxon>Arthropoda</taxon>
        <taxon>Hexapoda</taxon>
        <taxon>Insecta</taxon>
        <taxon>Pterygota</taxon>
        <taxon>Neoptera</taxon>
        <taxon>Endopterygota</taxon>
        <taxon>Coleoptera</taxon>
        <taxon>Polyphaga</taxon>
        <taxon>Elateriformia</taxon>
        <taxon>Elateroidea</taxon>
        <taxon>Lampyridae</taxon>
        <taxon>Lampyrinae</taxon>
        <taxon>Pyrocoelia</taxon>
    </lineage>
</organism>
<reference evidence="1 2" key="1">
    <citation type="journal article" date="2024" name="Insects">
        <title>An Improved Chromosome-Level Genome Assembly of the Firefly Pyrocoelia pectoralis.</title>
        <authorList>
            <person name="Fu X."/>
            <person name="Meyer-Rochow V.B."/>
            <person name="Ballantyne L."/>
            <person name="Zhu X."/>
        </authorList>
    </citation>
    <scope>NUCLEOTIDE SEQUENCE [LARGE SCALE GENOMIC DNA]</scope>
    <source>
        <strain evidence="1">XCY_ONT2</strain>
    </source>
</reference>
<feature type="non-terminal residue" evidence="1">
    <location>
        <position position="1"/>
    </location>
</feature>
<keyword evidence="2" id="KW-1185">Reference proteome</keyword>
<evidence type="ECO:0000313" key="2">
    <source>
        <dbReference type="Proteomes" id="UP001329430"/>
    </source>
</evidence>
<accession>A0AAN7ZN50</accession>
<comment type="caution">
    <text evidence="1">The sequence shown here is derived from an EMBL/GenBank/DDBJ whole genome shotgun (WGS) entry which is preliminary data.</text>
</comment>
<dbReference type="EMBL" id="JAVRBK010000002">
    <property type="protein sequence ID" value="KAK5648637.1"/>
    <property type="molecule type" value="Genomic_DNA"/>
</dbReference>
<evidence type="ECO:0000313" key="1">
    <source>
        <dbReference type="EMBL" id="KAK5648637.1"/>
    </source>
</evidence>
<sequence>VCRDVKLFVCLMCLSRLCPKRLRSSKSSTVSVWVEKESPLSNIWKQKQMYREIDQQLFPFTIIHVRIQVKTSGGRFLIIHFTVSSDYVPRFRESEEFKT</sequence>